<dbReference type="NCBIfam" id="TIGR00147">
    <property type="entry name" value="YegS/Rv2252/BmrU family lipid kinase"/>
    <property type="match status" value="1"/>
</dbReference>
<evidence type="ECO:0000256" key="6">
    <source>
        <dbReference type="ARBA" id="ARBA00022741"/>
    </source>
</evidence>
<evidence type="ECO:0000256" key="2">
    <source>
        <dbReference type="ARBA" id="ARBA00005983"/>
    </source>
</evidence>
<dbReference type="PANTHER" id="PTHR12358:SF106">
    <property type="entry name" value="LIPID KINASE YEGS"/>
    <property type="match status" value="1"/>
</dbReference>
<evidence type="ECO:0000313" key="15">
    <source>
        <dbReference type="Proteomes" id="UP000774000"/>
    </source>
</evidence>
<dbReference type="InterPro" id="IPR050187">
    <property type="entry name" value="Lipid_Phosphate_FormReg"/>
</dbReference>
<evidence type="ECO:0000256" key="11">
    <source>
        <dbReference type="ARBA" id="ARBA00023209"/>
    </source>
</evidence>
<dbReference type="RefSeq" id="WP_204700146.1">
    <property type="nucleotide sequence ID" value="NZ_JAFBDQ010000001.1"/>
</dbReference>
<dbReference type="Gene3D" id="3.40.50.10330">
    <property type="entry name" value="Probable inorganic polyphosphate/atp-NAD kinase, domain 1"/>
    <property type="match status" value="1"/>
</dbReference>
<dbReference type="GO" id="GO:0004143">
    <property type="term" value="F:ATP-dependent diacylglycerol kinase activity"/>
    <property type="evidence" value="ECO:0007669"/>
    <property type="project" value="TreeGrafter"/>
</dbReference>
<dbReference type="SMART" id="SM00046">
    <property type="entry name" value="DAGKc"/>
    <property type="match status" value="1"/>
</dbReference>
<organism evidence="14 15">
    <name type="scientific">Halanaerobacter jeridensis</name>
    <dbReference type="NCBI Taxonomy" id="706427"/>
    <lineage>
        <taxon>Bacteria</taxon>
        <taxon>Bacillati</taxon>
        <taxon>Bacillota</taxon>
        <taxon>Clostridia</taxon>
        <taxon>Halanaerobiales</taxon>
        <taxon>Halobacteroidaceae</taxon>
        <taxon>Halanaerobacter</taxon>
    </lineage>
</organism>
<evidence type="ECO:0000256" key="10">
    <source>
        <dbReference type="ARBA" id="ARBA00023098"/>
    </source>
</evidence>
<dbReference type="InterPro" id="IPR017438">
    <property type="entry name" value="ATP-NAD_kinase_N"/>
</dbReference>
<dbReference type="Proteomes" id="UP000774000">
    <property type="component" value="Unassembled WGS sequence"/>
</dbReference>
<evidence type="ECO:0000313" key="14">
    <source>
        <dbReference type="EMBL" id="MBM7555433.1"/>
    </source>
</evidence>
<dbReference type="GO" id="GO:0005886">
    <property type="term" value="C:plasma membrane"/>
    <property type="evidence" value="ECO:0007669"/>
    <property type="project" value="TreeGrafter"/>
</dbReference>
<keyword evidence="15" id="KW-1185">Reference proteome</keyword>
<keyword evidence="9" id="KW-0460">Magnesium</keyword>
<keyword evidence="10" id="KW-0443">Lipid metabolism</keyword>
<keyword evidence="8" id="KW-0067">ATP-binding</keyword>
<evidence type="ECO:0000256" key="4">
    <source>
        <dbReference type="ARBA" id="ARBA00022679"/>
    </source>
</evidence>
<keyword evidence="4" id="KW-0808">Transferase</keyword>
<keyword evidence="11" id="KW-0594">Phospholipid biosynthesis</keyword>
<protein>
    <submittedName>
        <fullName evidence="14">YegS/Rv2252/BmrU family lipid kinase</fullName>
    </submittedName>
</protein>
<evidence type="ECO:0000256" key="1">
    <source>
        <dbReference type="ARBA" id="ARBA00001946"/>
    </source>
</evidence>
<dbReference type="Pfam" id="PF00781">
    <property type="entry name" value="DAGK_cat"/>
    <property type="match status" value="1"/>
</dbReference>
<keyword evidence="3" id="KW-0444">Lipid biosynthesis</keyword>
<evidence type="ECO:0000256" key="3">
    <source>
        <dbReference type="ARBA" id="ARBA00022516"/>
    </source>
</evidence>
<dbReference type="PANTHER" id="PTHR12358">
    <property type="entry name" value="SPHINGOSINE KINASE"/>
    <property type="match status" value="1"/>
</dbReference>
<evidence type="ECO:0000256" key="8">
    <source>
        <dbReference type="ARBA" id="ARBA00022840"/>
    </source>
</evidence>
<dbReference type="Gene3D" id="2.60.200.40">
    <property type="match status" value="1"/>
</dbReference>
<accession>A0A938XN72</accession>
<dbReference type="GO" id="GO:0046872">
    <property type="term" value="F:metal ion binding"/>
    <property type="evidence" value="ECO:0007669"/>
    <property type="project" value="UniProtKB-KW"/>
</dbReference>
<dbReference type="Pfam" id="PF19279">
    <property type="entry name" value="YegS_C"/>
    <property type="match status" value="1"/>
</dbReference>
<proteinExistence type="inferred from homology"/>
<evidence type="ECO:0000256" key="7">
    <source>
        <dbReference type="ARBA" id="ARBA00022777"/>
    </source>
</evidence>
<dbReference type="GO" id="GO:0005524">
    <property type="term" value="F:ATP binding"/>
    <property type="evidence" value="ECO:0007669"/>
    <property type="project" value="UniProtKB-KW"/>
</dbReference>
<reference evidence="14" key="1">
    <citation type="submission" date="2021-01" db="EMBL/GenBank/DDBJ databases">
        <title>Genomic Encyclopedia of Type Strains, Phase IV (KMG-IV): sequencing the most valuable type-strain genomes for metagenomic binning, comparative biology and taxonomic classification.</title>
        <authorList>
            <person name="Goeker M."/>
        </authorList>
    </citation>
    <scope>NUCLEOTIDE SEQUENCE</scope>
    <source>
        <strain evidence="14">DSM 23230</strain>
    </source>
</reference>
<dbReference type="GO" id="GO:0008654">
    <property type="term" value="P:phospholipid biosynthetic process"/>
    <property type="evidence" value="ECO:0007669"/>
    <property type="project" value="UniProtKB-KW"/>
</dbReference>
<sequence length="297" mass="32867">MKKLKLIYNPMAGNKEFPKKLDQCIEKLQTANYQVSIFRSAKPGDLKMGLKDVTSEYDAVVVAGGDGSINEIINALLEEELNIPLGIIPAGTANDFARQLNIPQQIESAVDVILDNKIQRVDIGQVNGQYFVNVCAAGLLANVSHQIDINLKNTLGKLGYYIKGIEQLPKFKNIPLKIETSQKVIEEEFYLFLILNGKSAGGFEQLAPQAQVDDGVFDFLGIKACPLPQIATLFVKMLQGKHLDDQNLIHLRDDSFQIETTDDKLDDYHSDLDGEKGPAFPLDISLIPKHLKVFVGT</sequence>
<gene>
    <name evidence="14" type="ORF">JOC47_000257</name>
</gene>
<dbReference type="InterPro" id="IPR001206">
    <property type="entry name" value="Diacylglycerol_kinase_cat_dom"/>
</dbReference>
<dbReference type="InterPro" id="IPR045540">
    <property type="entry name" value="YegS/DAGK_C"/>
</dbReference>
<comment type="cofactor">
    <cofactor evidence="1">
        <name>Mg(2+)</name>
        <dbReference type="ChEBI" id="CHEBI:18420"/>
    </cofactor>
</comment>
<evidence type="ECO:0000259" key="13">
    <source>
        <dbReference type="PROSITE" id="PS50146"/>
    </source>
</evidence>
<dbReference type="EMBL" id="JAFBDQ010000001">
    <property type="protein sequence ID" value="MBM7555433.1"/>
    <property type="molecule type" value="Genomic_DNA"/>
</dbReference>
<evidence type="ECO:0000256" key="5">
    <source>
        <dbReference type="ARBA" id="ARBA00022723"/>
    </source>
</evidence>
<dbReference type="SUPFAM" id="SSF111331">
    <property type="entry name" value="NAD kinase/diacylglycerol kinase-like"/>
    <property type="match status" value="1"/>
</dbReference>
<comment type="similarity">
    <text evidence="2">Belongs to the diacylglycerol/lipid kinase family.</text>
</comment>
<dbReference type="InterPro" id="IPR016064">
    <property type="entry name" value="NAD/diacylglycerol_kinase_sf"/>
</dbReference>
<comment type="caution">
    <text evidence="14">The sequence shown here is derived from an EMBL/GenBank/DDBJ whole genome shotgun (WGS) entry which is preliminary data.</text>
</comment>
<feature type="domain" description="DAGKc" evidence="13">
    <location>
        <begin position="1"/>
        <end position="130"/>
    </location>
</feature>
<evidence type="ECO:0000256" key="12">
    <source>
        <dbReference type="ARBA" id="ARBA00023264"/>
    </source>
</evidence>
<evidence type="ECO:0000256" key="9">
    <source>
        <dbReference type="ARBA" id="ARBA00022842"/>
    </source>
</evidence>
<name>A0A938XN72_9FIRM</name>
<dbReference type="AlphaFoldDB" id="A0A938XN72"/>
<keyword evidence="7 14" id="KW-0418">Kinase</keyword>
<keyword evidence="5" id="KW-0479">Metal-binding</keyword>
<dbReference type="NCBIfam" id="NF009605">
    <property type="entry name" value="PRK13059.1"/>
    <property type="match status" value="1"/>
</dbReference>
<dbReference type="PROSITE" id="PS50146">
    <property type="entry name" value="DAGK"/>
    <property type="match status" value="1"/>
</dbReference>
<dbReference type="InterPro" id="IPR005218">
    <property type="entry name" value="Diacylglycerol/lipid_kinase"/>
</dbReference>
<keyword evidence="6" id="KW-0547">Nucleotide-binding</keyword>
<keyword evidence="12" id="KW-1208">Phospholipid metabolism</keyword>